<evidence type="ECO:0000313" key="2">
    <source>
        <dbReference type="Proteomes" id="UP000634011"/>
    </source>
</evidence>
<dbReference type="Proteomes" id="UP000634011">
    <property type="component" value="Unassembled WGS sequence"/>
</dbReference>
<protein>
    <submittedName>
        <fullName evidence="1">Uncharacterized protein</fullName>
    </submittedName>
</protein>
<dbReference type="RefSeq" id="WP_186913520.1">
    <property type="nucleotide sequence ID" value="NZ_JACOFV010000015.1"/>
</dbReference>
<dbReference type="Gene3D" id="2.40.360.20">
    <property type="match status" value="1"/>
</dbReference>
<name>A0A923KLZ4_9BURK</name>
<gene>
    <name evidence="1" type="ORF">H8K32_15850</name>
</gene>
<sequence length="376" mass="39444">MCLVGCGGGGGSNVSTASVDGGNTGGSVTPPPVLPVTYTRQVPVAGDSFTYQHLVRDDQGQSWTYYSTEQYGNPYRGVTGSASVLNDKLPKAGYFFAGTNTSATFSYLSLYDANGAELLFSPRSVSSFPCSYSQNYLTAKSPYSLGQTWDVNVTLNCTSGSSSVTYKTVRDTGSIVGVEDVTVTAGKFSTLKEVATIKELTTYTPPGGNYTDTSKDVSRTCWRDTVSGQYVKCVTTGFDSDFQSSKPGGSKNLIITSELIGRLNASNVGVKVLQRFAGRWNLTIAGNTGVNLIEIDPTGTASYLFGISAGGLSTDYSSKLLNASVNNDGDISVTISSSSANGMNGTLSGKLDSLVGGSGVINLKNGYTATWKMSRQ</sequence>
<accession>A0A923KLZ4</accession>
<organism evidence="1 2">
    <name type="scientific">Undibacterium jejuense</name>
    <dbReference type="NCBI Taxonomy" id="1344949"/>
    <lineage>
        <taxon>Bacteria</taxon>
        <taxon>Pseudomonadati</taxon>
        <taxon>Pseudomonadota</taxon>
        <taxon>Betaproteobacteria</taxon>
        <taxon>Burkholderiales</taxon>
        <taxon>Oxalobacteraceae</taxon>
        <taxon>Undibacterium</taxon>
    </lineage>
</organism>
<keyword evidence="2" id="KW-1185">Reference proteome</keyword>
<comment type="caution">
    <text evidence="1">The sequence shown here is derived from an EMBL/GenBank/DDBJ whole genome shotgun (WGS) entry which is preliminary data.</text>
</comment>
<evidence type="ECO:0000313" key="1">
    <source>
        <dbReference type="EMBL" id="MBC3863580.1"/>
    </source>
</evidence>
<dbReference type="EMBL" id="JACOFV010000015">
    <property type="protein sequence ID" value="MBC3863580.1"/>
    <property type="molecule type" value="Genomic_DNA"/>
</dbReference>
<reference evidence="1" key="1">
    <citation type="submission" date="2020-08" db="EMBL/GenBank/DDBJ databases">
        <title>Novel species isolated from subtropical streams in China.</title>
        <authorList>
            <person name="Lu H."/>
        </authorList>
    </citation>
    <scope>NUCLEOTIDE SEQUENCE</scope>
    <source>
        <strain evidence="1">KACC 12607</strain>
    </source>
</reference>
<dbReference type="AlphaFoldDB" id="A0A923KLZ4"/>
<proteinExistence type="predicted"/>